<evidence type="ECO:0000313" key="7">
    <source>
        <dbReference type="EMBL" id="OHT11115.1"/>
    </source>
</evidence>
<dbReference type="InterPro" id="IPR036779">
    <property type="entry name" value="LysM_dom_sf"/>
</dbReference>
<dbReference type="SUPFAM" id="SSF54106">
    <property type="entry name" value="LysM domain"/>
    <property type="match status" value="1"/>
</dbReference>
<accession>A0A1J4KIQ6</accession>
<dbReference type="Proteomes" id="UP000179807">
    <property type="component" value="Unassembled WGS sequence"/>
</dbReference>
<dbReference type="OrthoDB" id="26679at2759"/>
<dbReference type="RefSeq" id="XP_068364251.1">
    <property type="nucleotide sequence ID" value="XM_068491667.1"/>
</dbReference>
<comment type="caution">
    <text evidence="7">The sequence shown here is derived from an EMBL/GenBank/DDBJ whole genome shotgun (WGS) entry which is preliminary data.</text>
</comment>
<evidence type="ECO:0000256" key="4">
    <source>
        <dbReference type="ARBA" id="ARBA00040604"/>
    </source>
</evidence>
<dbReference type="AlphaFoldDB" id="A0A1J4KIQ6"/>
<evidence type="ECO:0000256" key="2">
    <source>
        <dbReference type="ARBA" id="ARBA00009540"/>
    </source>
</evidence>
<dbReference type="PROSITE" id="PS51782">
    <property type="entry name" value="LYSM"/>
    <property type="match status" value="1"/>
</dbReference>
<dbReference type="InterPro" id="IPR006571">
    <property type="entry name" value="TLDc_dom"/>
</dbReference>
<dbReference type="PROSITE" id="PS51886">
    <property type="entry name" value="TLDC"/>
    <property type="match status" value="1"/>
</dbReference>
<dbReference type="SMART" id="SM00584">
    <property type="entry name" value="TLDc"/>
    <property type="match status" value="1"/>
</dbReference>
<sequence>MLIIHRINQISFFDMTEQEGEAFDYTVVDGDTLQSISVRFDVSILQIRQYNNFLNLCPGEVLKIPTKTLDKIRLNPIDSQIFNQKIPIDGALLLIDEYIRFEPYSRSIKPIMLSLKGLVHSTIESHPCEIDSLPDELLQDDALSLINVYYLEDPEHDTNFKTIVFTGKLSELKSYQTVMEQRAKSVQEKTQTFTKSLSFYLPKPAKAKSLRQIPKIAFNQGESTVLEASDSALLRGALPNRFKGYDWHLKYRISRDGSSFTSFSSAIQKVKCAILLIRTNHGDVIGCFASSGIKINSRQYYSTCDSFVFTFTPTFTPYRWARTTQFFINATPEDLSIGGSGSAAIWIDGNFLNGFSEKCNAFNSSPLSTKVEFKVNDMEVWEVGH</sequence>
<dbReference type="Pfam" id="PF07534">
    <property type="entry name" value="TLD"/>
    <property type="match status" value="1"/>
</dbReference>
<dbReference type="Gene3D" id="3.10.350.10">
    <property type="entry name" value="LysM domain"/>
    <property type="match status" value="1"/>
</dbReference>
<evidence type="ECO:0000259" key="6">
    <source>
        <dbReference type="PROSITE" id="PS51886"/>
    </source>
</evidence>
<comment type="similarity">
    <text evidence="2">Belongs to the OXR1 family.</text>
</comment>
<dbReference type="GO" id="GO:0005739">
    <property type="term" value="C:mitochondrion"/>
    <property type="evidence" value="ECO:0007669"/>
    <property type="project" value="UniProtKB-SubCell"/>
</dbReference>
<keyword evidence="8" id="KW-1185">Reference proteome</keyword>
<evidence type="ECO:0000259" key="5">
    <source>
        <dbReference type="PROSITE" id="PS51782"/>
    </source>
</evidence>
<evidence type="ECO:0000256" key="1">
    <source>
        <dbReference type="ARBA" id="ARBA00004173"/>
    </source>
</evidence>
<comment type="subcellular location">
    <subcellularLocation>
        <location evidence="1">Mitochondrion</location>
    </subcellularLocation>
</comment>
<organism evidence="7 8">
    <name type="scientific">Tritrichomonas foetus</name>
    <dbReference type="NCBI Taxonomy" id="1144522"/>
    <lineage>
        <taxon>Eukaryota</taxon>
        <taxon>Metamonada</taxon>
        <taxon>Parabasalia</taxon>
        <taxon>Tritrichomonadida</taxon>
        <taxon>Tritrichomonadidae</taxon>
        <taxon>Tritrichomonas</taxon>
    </lineage>
</organism>
<dbReference type="EMBL" id="MLAK01000594">
    <property type="protein sequence ID" value="OHT11115.1"/>
    <property type="molecule type" value="Genomic_DNA"/>
</dbReference>
<dbReference type="VEuPathDB" id="TrichDB:TRFO_04075"/>
<dbReference type="InterPro" id="IPR018392">
    <property type="entry name" value="LysM"/>
</dbReference>
<name>A0A1J4KIQ6_9EUKA</name>
<dbReference type="CDD" id="cd00118">
    <property type="entry name" value="LysM"/>
    <property type="match status" value="1"/>
</dbReference>
<reference evidence="7" key="1">
    <citation type="submission" date="2016-10" db="EMBL/GenBank/DDBJ databases">
        <authorList>
            <person name="Benchimol M."/>
            <person name="Almeida L.G."/>
            <person name="Vasconcelos A.T."/>
            <person name="Perreira-Neves A."/>
            <person name="Rosa I.A."/>
            <person name="Tasca T."/>
            <person name="Bogo M.R."/>
            <person name="de Souza W."/>
        </authorList>
    </citation>
    <scope>NUCLEOTIDE SEQUENCE [LARGE SCALE GENOMIC DNA]</scope>
    <source>
        <strain evidence="7">K</strain>
    </source>
</reference>
<dbReference type="SMART" id="SM00257">
    <property type="entry name" value="LysM"/>
    <property type="match status" value="1"/>
</dbReference>
<protein>
    <recommendedName>
        <fullName evidence="4">Oxidation resistance protein 1</fullName>
    </recommendedName>
</protein>
<dbReference type="GeneID" id="94826371"/>
<feature type="domain" description="LysM" evidence="5">
    <location>
        <begin position="23"/>
        <end position="68"/>
    </location>
</feature>
<proteinExistence type="inferred from homology"/>
<dbReference type="PANTHER" id="PTHR23354">
    <property type="entry name" value="NUCLEOLAR PROTEIN 7/ESTROGEN RECEPTOR COACTIVATOR-RELATED"/>
    <property type="match status" value="1"/>
</dbReference>
<dbReference type="PANTHER" id="PTHR23354:SF62">
    <property type="entry name" value="MUSTARD, ISOFORM V"/>
    <property type="match status" value="1"/>
</dbReference>
<evidence type="ECO:0000256" key="3">
    <source>
        <dbReference type="ARBA" id="ARBA00023128"/>
    </source>
</evidence>
<keyword evidence="3" id="KW-0496">Mitochondrion</keyword>
<feature type="domain" description="TLDc" evidence="6">
    <location>
        <begin position="224"/>
        <end position="384"/>
    </location>
</feature>
<gene>
    <name evidence="7" type="ORF">TRFO_04075</name>
</gene>
<dbReference type="Pfam" id="PF01476">
    <property type="entry name" value="LysM"/>
    <property type="match status" value="1"/>
</dbReference>
<evidence type="ECO:0000313" key="8">
    <source>
        <dbReference type="Proteomes" id="UP000179807"/>
    </source>
</evidence>